<name>A0A4R1HJS1_ANCAQ</name>
<gene>
    <name evidence="1" type="ORF">EV667_4251</name>
</gene>
<dbReference type="AlphaFoldDB" id="A0A4R1HJS1"/>
<dbReference type="EMBL" id="SMFY01000005">
    <property type="protein sequence ID" value="TCK19789.1"/>
    <property type="molecule type" value="Genomic_DNA"/>
</dbReference>
<dbReference type="Proteomes" id="UP000295030">
    <property type="component" value="Unassembled WGS sequence"/>
</dbReference>
<organism evidence="1 2">
    <name type="scientific">Ancylobacter aquaticus</name>
    <dbReference type="NCBI Taxonomy" id="100"/>
    <lineage>
        <taxon>Bacteria</taxon>
        <taxon>Pseudomonadati</taxon>
        <taxon>Pseudomonadota</taxon>
        <taxon>Alphaproteobacteria</taxon>
        <taxon>Hyphomicrobiales</taxon>
        <taxon>Xanthobacteraceae</taxon>
        <taxon>Ancylobacter</taxon>
    </lineage>
</organism>
<dbReference type="RefSeq" id="WP_131837282.1">
    <property type="nucleotide sequence ID" value="NZ_SMFY01000005.1"/>
</dbReference>
<proteinExistence type="predicted"/>
<keyword evidence="2" id="KW-1185">Reference proteome</keyword>
<accession>A0A4R1HJS1</accession>
<comment type="caution">
    <text evidence="1">The sequence shown here is derived from an EMBL/GenBank/DDBJ whole genome shotgun (WGS) entry which is preliminary data.</text>
</comment>
<evidence type="ECO:0000313" key="2">
    <source>
        <dbReference type="Proteomes" id="UP000295030"/>
    </source>
</evidence>
<sequence length="65" mass="7464">MTETESTLRELLSDLEAALEDYSYSLHTARRAALSLQERLAIVRMSRASWERLEAAQRALERVAK</sequence>
<evidence type="ECO:0000313" key="1">
    <source>
        <dbReference type="EMBL" id="TCK19789.1"/>
    </source>
</evidence>
<protein>
    <submittedName>
        <fullName evidence="1">Uncharacterized protein</fullName>
    </submittedName>
</protein>
<reference evidence="1 2" key="1">
    <citation type="submission" date="2019-03" db="EMBL/GenBank/DDBJ databases">
        <title>Genomic Encyclopedia of Type Strains, Phase IV (KMG-IV): sequencing the most valuable type-strain genomes for metagenomic binning, comparative biology and taxonomic classification.</title>
        <authorList>
            <person name="Goeker M."/>
        </authorList>
    </citation>
    <scope>NUCLEOTIDE SEQUENCE [LARGE SCALE GENOMIC DNA]</scope>
    <source>
        <strain evidence="1 2">DSM 101</strain>
    </source>
</reference>